<evidence type="ECO:0008006" key="13">
    <source>
        <dbReference type="Google" id="ProtNLM"/>
    </source>
</evidence>
<dbReference type="CDD" id="cd11062">
    <property type="entry name" value="CYP58-like"/>
    <property type="match status" value="1"/>
</dbReference>
<reference evidence="12" key="1">
    <citation type="journal article" date="2014" name="BMC Genomics">
        <title>Genome characteristics reveal the impact of lichenization on lichen-forming fungus Endocarpon pusillum Hedwig (Verrucariales, Ascomycota).</title>
        <authorList>
            <person name="Wang Y.-Y."/>
            <person name="Liu B."/>
            <person name="Zhang X.-Y."/>
            <person name="Zhou Q.-M."/>
            <person name="Zhang T."/>
            <person name="Li H."/>
            <person name="Yu Y.-F."/>
            <person name="Zhang X.-L."/>
            <person name="Hao X.-Y."/>
            <person name="Wang M."/>
            <person name="Wang L."/>
            <person name="Wei J.-C."/>
        </authorList>
    </citation>
    <scope>NUCLEOTIDE SEQUENCE [LARGE SCALE GENOMIC DNA]</scope>
    <source>
        <strain evidence="12">Z07020 / HMAS-L-300199</strain>
    </source>
</reference>
<proteinExistence type="inferred from homology"/>
<dbReference type="PANTHER" id="PTHR24305:SF157">
    <property type="entry name" value="N-ACETYLTRYPTOPHAN 6-HYDROXYLASE IVOC-RELATED"/>
    <property type="match status" value="1"/>
</dbReference>
<dbReference type="OMA" id="ISRPIMP"/>
<comment type="similarity">
    <text evidence="8">Belongs to the ustYa family.</text>
</comment>
<keyword evidence="10" id="KW-0812">Transmembrane</keyword>
<dbReference type="EMBL" id="KE721112">
    <property type="protein sequence ID" value="ERF72116.1"/>
    <property type="molecule type" value="Genomic_DNA"/>
</dbReference>
<dbReference type="InterPro" id="IPR021765">
    <property type="entry name" value="UstYa-like"/>
</dbReference>
<keyword evidence="10" id="KW-1133">Transmembrane helix</keyword>
<dbReference type="HOGENOM" id="CLU_364531_0_0_1"/>
<dbReference type="PROSITE" id="PS00086">
    <property type="entry name" value="CYTOCHROME_P450"/>
    <property type="match status" value="1"/>
</dbReference>
<accession>U1GJW7</accession>
<dbReference type="GO" id="GO:0004497">
    <property type="term" value="F:monooxygenase activity"/>
    <property type="evidence" value="ECO:0007669"/>
    <property type="project" value="UniProtKB-KW"/>
</dbReference>
<evidence type="ECO:0000256" key="3">
    <source>
        <dbReference type="ARBA" id="ARBA00022617"/>
    </source>
</evidence>
<dbReference type="GeneID" id="19237956"/>
<feature type="binding site" description="axial binding residue" evidence="9">
    <location>
        <position position="670"/>
    </location>
    <ligand>
        <name>heme</name>
        <dbReference type="ChEBI" id="CHEBI:30413"/>
    </ligand>
    <ligandPart>
        <name>Fe</name>
        <dbReference type="ChEBI" id="CHEBI:18248"/>
    </ligandPart>
</feature>
<evidence type="ECO:0000256" key="8">
    <source>
        <dbReference type="ARBA" id="ARBA00035112"/>
    </source>
</evidence>
<evidence type="ECO:0000313" key="12">
    <source>
        <dbReference type="Proteomes" id="UP000019373"/>
    </source>
</evidence>
<dbReference type="Pfam" id="PF11807">
    <property type="entry name" value="UstYa"/>
    <property type="match status" value="1"/>
</dbReference>
<evidence type="ECO:0000256" key="5">
    <source>
        <dbReference type="ARBA" id="ARBA00023002"/>
    </source>
</evidence>
<evidence type="ECO:0000256" key="4">
    <source>
        <dbReference type="ARBA" id="ARBA00022723"/>
    </source>
</evidence>
<keyword evidence="4 9" id="KW-0479">Metal-binding</keyword>
<dbReference type="PANTHER" id="PTHR24305">
    <property type="entry name" value="CYTOCHROME P450"/>
    <property type="match status" value="1"/>
</dbReference>
<sequence>MAYKQLGDIDTESDESRLLESSSWKESSAVLHFKKSWYLFLGAITLLFVFLGLSNVAMIIRLVDLKQSLVGLESMQETWQTLQTLTEYSSSDLATANSAWDRYKINGFVALPKAWTADRQWPIARDMPDDTDKGIYVVDGFHQLHCLITIRDTVADLLDGKIENRTHVVRHLNHCYDALRQAIICRADDTPLYVPLDTFFAGDGQQRRCKNWNTLQEWASLLAASTNGMLASWAEIVAAVCILQLGWLLYGVVYRLFLSPLAKLPGPKLAALTSWYEFYFDVIQPGKFVWKIKDLHEQYGPIIRVTPWEVHINDVDFLDDIYAPSHRKRDKYAFQLRTLPVSLSIGGTRTHDLHRRRREALNPFFSKNSVMSLESSINEKVEQLCRLMEDRQKKNTPVNLSDVYYGFALDVVSHYSFGHDDNILADEVQASTMRRNNSELLLGIKFNQHFPWIVDALNMLPTTIAKKIMPPGVRDMVDFSTKIRGEIQQVLEDKENARKGIKRSIFYELRDHPTLPSAEKSLLRLEHEAVLLVMAGTDSTAKSMAVAHFYLLANPQVMTRLRAELQTLSAAPSWAELEQLPYFNAVVAEANRLSFGVTARLCRIAPEEILMYKGYCIPAGTPVSMTTLCAHTNETNFPDPWTFNPDRWLGPDGPRKRKYHMAFNKGSRICIGINLAHAELFLVIAAMMRYDMKLFETDISDVQFEHDYHVGFPKLDSKGIRAKVQGKHDG</sequence>
<dbReference type="GO" id="GO:0016705">
    <property type="term" value="F:oxidoreductase activity, acting on paired donors, with incorporation or reduction of molecular oxygen"/>
    <property type="evidence" value="ECO:0007669"/>
    <property type="project" value="InterPro"/>
</dbReference>
<dbReference type="GO" id="GO:0020037">
    <property type="term" value="F:heme binding"/>
    <property type="evidence" value="ECO:0007669"/>
    <property type="project" value="InterPro"/>
</dbReference>
<keyword evidence="5" id="KW-0560">Oxidoreductase</keyword>
<keyword evidence="3 9" id="KW-0349">Heme</keyword>
<dbReference type="SUPFAM" id="SSF48264">
    <property type="entry name" value="Cytochrome P450"/>
    <property type="match status" value="1"/>
</dbReference>
<dbReference type="InterPro" id="IPR001128">
    <property type="entry name" value="Cyt_P450"/>
</dbReference>
<evidence type="ECO:0000256" key="6">
    <source>
        <dbReference type="ARBA" id="ARBA00023004"/>
    </source>
</evidence>
<dbReference type="eggNOG" id="KOG0157">
    <property type="taxonomic scope" value="Eukaryota"/>
</dbReference>
<evidence type="ECO:0000256" key="1">
    <source>
        <dbReference type="ARBA" id="ARBA00001971"/>
    </source>
</evidence>
<keyword evidence="7" id="KW-0503">Monooxygenase</keyword>
<dbReference type="AlphaFoldDB" id="U1GJW7"/>
<protein>
    <recommendedName>
        <fullName evidence="13">Benzoate 4-monooxygenase cytochrome P450</fullName>
    </recommendedName>
</protein>
<comment type="cofactor">
    <cofactor evidence="1 9">
        <name>heme</name>
        <dbReference type="ChEBI" id="CHEBI:30413"/>
    </cofactor>
</comment>
<dbReference type="GO" id="GO:0043386">
    <property type="term" value="P:mycotoxin biosynthetic process"/>
    <property type="evidence" value="ECO:0007669"/>
    <property type="project" value="InterPro"/>
</dbReference>
<dbReference type="InterPro" id="IPR002401">
    <property type="entry name" value="Cyt_P450_E_grp-I"/>
</dbReference>
<evidence type="ECO:0000256" key="2">
    <source>
        <dbReference type="ARBA" id="ARBA00010617"/>
    </source>
</evidence>
<keyword evidence="6 9" id="KW-0408">Iron</keyword>
<dbReference type="InterPro" id="IPR050121">
    <property type="entry name" value="Cytochrome_P450_monoxygenase"/>
</dbReference>
<dbReference type="GO" id="GO:0005506">
    <property type="term" value="F:iron ion binding"/>
    <property type="evidence" value="ECO:0007669"/>
    <property type="project" value="InterPro"/>
</dbReference>
<feature type="transmembrane region" description="Helical" evidence="10">
    <location>
        <begin position="37"/>
        <end position="60"/>
    </location>
</feature>
<comment type="similarity">
    <text evidence="2">Belongs to the cytochrome P450 family.</text>
</comment>
<name>U1GJW7_ENDPU</name>
<dbReference type="Gene3D" id="1.10.630.10">
    <property type="entry name" value="Cytochrome P450"/>
    <property type="match status" value="1"/>
</dbReference>
<dbReference type="Pfam" id="PF00067">
    <property type="entry name" value="p450"/>
    <property type="match status" value="1"/>
</dbReference>
<feature type="transmembrane region" description="Helical" evidence="10">
    <location>
        <begin position="236"/>
        <end position="257"/>
    </location>
</feature>
<dbReference type="RefSeq" id="XP_007802185.1">
    <property type="nucleotide sequence ID" value="XM_007803994.1"/>
</dbReference>
<dbReference type="OrthoDB" id="3945418at2759"/>
<dbReference type="PRINTS" id="PR00463">
    <property type="entry name" value="EP450I"/>
</dbReference>
<dbReference type="InterPro" id="IPR017972">
    <property type="entry name" value="Cyt_P450_CS"/>
</dbReference>
<evidence type="ECO:0000256" key="7">
    <source>
        <dbReference type="ARBA" id="ARBA00023033"/>
    </source>
</evidence>
<gene>
    <name evidence="11" type="ORF">EPUS_02907</name>
</gene>
<dbReference type="Proteomes" id="UP000019373">
    <property type="component" value="Unassembled WGS sequence"/>
</dbReference>
<dbReference type="InterPro" id="IPR036396">
    <property type="entry name" value="Cyt_P450_sf"/>
</dbReference>
<organism evidence="11 12">
    <name type="scientific">Endocarpon pusillum (strain Z07020 / HMAS-L-300199)</name>
    <name type="common">Lichen-forming fungus</name>
    <dbReference type="NCBI Taxonomy" id="1263415"/>
    <lineage>
        <taxon>Eukaryota</taxon>
        <taxon>Fungi</taxon>
        <taxon>Dikarya</taxon>
        <taxon>Ascomycota</taxon>
        <taxon>Pezizomycotina</taxon>
        <taxon>Eurotiomycetes</taxon>
        <taxon>Chaetothyriomycetidae</taxon>
        <taxon>Verrucariales</taxon>
        <taxon>Verrucariaceae</taxon>
        <taxon>Endocarpon</taxon>
    </lineage>
</organism>
<evidence type="ECO:0000313" key="11">
    <source>
        <dbReference type="EMBL" id="ERF72116.1"/>
    </source>
</evidence>
<keyword evidence="12" id="KW-1185">Reference proteome</keyword>
<keyword evidence="10" id="KW-0472">Membrane</keyword>
<evidence type="ECO:0000256" key="9">
    <source>
        <dbReference type="PIRSR" id="PIRSR602401-1"/>
    </source>
</evidence>
<evidence type="ECO:0000256" key="10">
    <source>
        <dbReference type="SAM" id="Phobius"/>
    </source>
</evidence>